<dbReference type="InterPro" id="IPR036388">
    <property type="entry name" value="WH-like_DNA-bd_sf"/>
</dbReference>
<accession>A0ABS0LNG2</accession>
<gene>
    <name evidence="4" type="ORF">HZY91_02215</name>
</gene>
<dbReference type="Pfam" id="PF00294">
    <property type="entry name" value="PfkB"/>
    <property type="match status" value="1"/>
</dbReference>
<evidence type="ECO:0000256" key="2">
    <source>
        <dbReference type="ARBA" id="ARBA00022777"/>
    </source>
</evidence>
<keyword evidence="5" id="KW-1185">Reference proteome</keyword>
<dbReference type="PANTHER" id="PTHR42909">
    <property type="entry name" value="ZGC:136858"/>
    <property type="match status" value="1"/>
</dbReference>
<keyword evidence="2" id="KW-0418">Kinase</keyword>
<dbReference type="SUPFAM" id="SSF46785">
    <property type="entry name" value="Winged helix' DNA-binding domain"/>
    <property type="match status" value="1"/>
</dbReference>
<dbReference type="SUPFAM" id="SSF53613">
    <property type="entry name" value="Ribokinase-like"/>
    <property type="match status" value="1"/>
</dbReference>
<dbReference type="Gene3D" id="1.10.10.10">
    <property type="entry name" value="Winged helix-like DNA-binding domain superfamily/Winged helix DNA-binding domain"/>
    <property type="match status" value="1"/>
</dbReference>
<dbReference type="InterPro" id="IPR036390">
    <property type="entry name" value="WH_DNA-bd_sf"/>
</dbReference>
<feature type="domain" description="Carbohydrate kinase PfkB" evidence="3">
    <location>
        <begin position="79"/>
        <end position="368"/>
    </location>
</feature>
<dbReference type="Gene3D" id="3.40.1190.20">
    <property type="match status" value="1"/>
</dbReference>
<name>A0ABS0LNG2_9LACT</name>
<reference evidence="4 5" key="1">
    <citation type="submission" date="2020-07" db="EMBL/GenBank/DDBJ databases">
        <title>Facklamia lactis sp. nov., isolated from raw milk.</title>
        <authorList>
            <person name="Doll E.V."/>
            <person name="Huptas C."/>
            <person name="Staib L."/>
            <person name="Wenning M."/>
            <person name="Scherer S."/>
        </authorList>
    </citation>
    <scope>NUCLEOTIDE SEQUENCE [LARGE SCALE GENOMIC DNA]</scope>
    <source>
        <strain evidence="4 5">DSM 111018</strain>
    </source>
</reference>
<sequence>MFYLRTIVCYHPYERSPSILLSENERKVLNQINHDPFLSQAVIAKQLNLSRSTVAGIISSLIQKQYIQGRAYIVHPTSDIYCIGAMNVDRIYQLEEELILSTSNPVTSSVTIGGVARNIAENLGRLEQSVSLLSLAGDDADYQMIKEQSQAFVKFDHVKLITEAVTSSYTAILDPQGQMQVAFADMAICEAMDHHWIEEYTAILQTAKLLVADLNIQKQAVETLIQLAANHQIPLIMIPVSGPKMKHLPHQLKGISWLIVNQDESEAYFQQKVKNEADFIQLAQQWLERGVENILMTRGTDTTLYANQEGQLEFYQPPINPKVVDVTGAGDSYAAGIIYGLAKGYAPQDAIYLGMANAYQTVQSPSTVRKDLNAQQLEHEAQQLYQNQNNQKERVK</sequence>
<dbReference type="Pfam" id="PF13412">
    <property type="entry name" value="HTH_24"/>
    <property type="match status" value="1"/>
</dbReference>
<dbReference type="EMBL" id="JACBXQ010000001">
    <property type="protein sequence ID" value="MBG9985705.1"/>
    <property type="molecule type" value="Genomic_DNA"/>
</dbReference>
<protein>
    <submittedName>
        <fullName evidence="4">Winged helix-turn-helix transcriptional regulator</fullName>
    </submittedName>
</protein>
<dbReference type="PANTHER" id="PTHR42909:SF4">
    <property type="entry name" value="CARBOHYDRATE KINASE, PFKB FAMILY"/>
    <property type="match status" value="1"/>
</dbReference>
<dbReference type="InterPro" id="IPR029056">
    <property type="entry name" value="Ribokinase-like"/>
</dbReference>
<evidence type="ECO:0000313" key="4">
    <source>
        <dbReference type="EMBL" id="MBG9985705.1"/>
    </source>
</evidence>
<dbReference type="InterPro" id="IPR002173">
    <property type="entry name" value="Carboh/pur_kinase_PfkB_CS"/>
</dbReference>
<organism evidence="4 5">
    <name type="scientific">Facklamia lactis</name>
    <dbReference type="NCBI Taxonomy" id="2749967"/>
    <lineage>
        <taxon>Bacteria</taxon>
        <taxon>Bacillati</taxon>
        <taxon>Bacillota</taxon>
        <taxon>Bacilli</taxon>
        <taxon>Lactobacillales</taxon>
        <taxon>Aerococcaceae</taxon>
        <taxon>Facklamia</taxon>
    </lineage>
</organism>
<comment type="caution">
    <text evidence="4">The sequence shown here is derived from an EMBL/GenBank/DDBJ whole genome shotgun (WGS) entry which is preliminary data.</text>
</comment>
<dbReference type="PROSITE" id="PS00584">
    <property type="entry name" value="PFKB_KINASES_2"/>
    <property type="match status" value="1"/>
</dbReference>
<keyword evidence="1" id="KW-0808">Transferase</keyword>
<evidence type="ECO:0000313" key="5">
    <source>
        <dbReference type="Proteomes" id="UP000721415"/>
    </source>
</evidence>
<proteinExistence type="predicted"/>
<evidence type="ECO:0000256" key="1">
    <source>
        <dbReference type="ARBA" id="ARBA00022679"/>
    </source>
</evidence>
<dbReference type="Proteomes" id="UP000721415">
    <property type="component" value="Unassembled WGS sequence"/>
</dbReference>
<dbReference type="InterPro" id="IPR011611">
    <property type="entry name" value="PfkB_dom"/>
</dbReference>
<evidence type="ECO:0000259" key="3">
    <source>
        <dbReference type="Pfam" id="PF00294"/>
    </source>
</evidence>
<dbReference type="CDD" id="cd01941">
    <property type="entry name" value="YeiC_kinase_like"/>
    <property type="match status" value="1"/>
</dbReference>